<evidence type="ECO:0000313" key="1">
    <source>
        <dbReference type="EMBL" id="MBF5058913.1"/>
    </source>
</evidence>
<accession>A0ABS0AXQ8</accession>
<keyword evidence="2" id="KW-1185">Reference proteome</keyword>
<dbReference type="Proteomes" id="UP001194714">
    <property type="component" value="Unassembled WGS sequence"/>
</dbReference>
<organism evidence="1 2">
    <name type="scientific">Candidatus Neptunichlamydia vexilliferae</name>
    <dbReference type="NCBI Taxonomy" id="1651774"/>
    <lineage>
        <taxon>Bacteria</taxon>
        <taxon>Pseudomonadati</taxon>
        <taxon>Chlamydiota</taxon>
        <taxon>Chlamydiia</taxon>
        <taxon>Parachlamydiales</taxon>
        <taxon>Simkaniaceae</taxon>
        <taxon>Candidatus Neptunichlamydia</taxon>
    </lineage>
</organism>
<dbReference type="EMBL" id="JAAEJV010000006">
    <property type="protein sequence ID" value="MBF5058913.1"/>
    <property type="molecule type" value="Genomic_DNA"/>
</dbReference>
<protein>
    <submittedName>
        <fullName evidence="1">Uncharacterized protein</fullName>
    </submittedName>
</protein>
<comment type="caution">
    <text evidence="1">The sequence shown here is derived from an EMBL/GenBank/DDBJ whole genome shotgun (WGS) entry which is preliminary data.</text>
</comment>
<reference evidence="1 2" key="1">
    <citation type="submission" date="2020-01" db="EMBL/GenBank/DDBJ databases">
        <title>Draft genome sequence of Cand. Neptunochlamydia vexilliferae K9.</title>
        <authorList>
            <person name="Schulz F."/>
            <person name="Koestlbacher S."/>
            <person name="Wascher F."/>
            <person name="Pizzetti I."/>
            <person name="Horn M."/>
        </authorList>
    </citation>
    <scope>NUCLEOTIDE SEQUENCE [LARGE SCALE GENOMIC DNA]</scope>
    <source>
        <strain evidence="1 2">K9</strain>
    </source>
</reference>
<dbReference type="RefSeq" id="WP_228546983.1">
    <property type="nucleotide sequence ID" value="NZ_JAAEJV010000006.1"/>
</dbReference>
<gene>
    <name evidence="1" type="ORF">NEPTK9_000413</name>
</gene>
<proteinExistence type="predicted"/>
<name>A0ABS0AXQ8_9BACT</name>
<evidence type="ECO:0000313" key="2">
    <source>
        <dbReference type="Proteomes" id="UP001194714"/>
    </source>
</evidence>
<sequence>MDNFNITIASVPDRDELVCEILYKGFQWAEISHETEEMTIQFFPYPKRDYWEFNLDEALATLEKAKKRMIGLGPKHPTPIDARCVDIRKYLEFFERGEILGVIYKGDKVFLTLESSYINPKAVDNRTILSKNCTLRGKLVLQRVESYCLDNKKTQPPKKQLFAGGKIVKLELKQTVAEIVFEYKEQSIKKRVAVKIEAQKIYWENLPTLSLIEAFNFKE</sequence>